<dbReference type="PATRIC" id="fig|379893.4.peg.3818"/>
<dbReference type="RefSeq" id="WP_049856961.1">
    <property type="nucleotide sequence ID" value="NZ_JNGI01000048.1"/>
</dbReference>
<dbReference type="SUPFAM" id="SSF47413">
    <property type="entry name" value="lambda repressor-like DNA-binding domains"/>
    <property type="match status" value="1"/>
</dbReference>
<evidence type="ECO:0000313" key="2">
    <source>
        <dbReference type="Proteomes" id="UP000037393"/>
    </source>
</evidence>
<dbReference type="Proteomes" id="UP000037393">
    <property type="component" value="Unassembled WGS sequence"/>
</dbReference>
<gene>
    <name evidence="1" type="ORF">GM31_18840</name>
</gene>
<dbReference type="InterPro" id="IPR010982">
    <property type="entry name" value="Lambda_DNA-bd_dom_sf"/>
</dbReference>
<dbReference type="GO" id="GO:0003677">
    <property type="term" value="F:DNA binding"/>
    <property type="evidence" value="ECO:0007669"/>
    <property type="project" value="InterPro"/>
</dbReference>
<sequence length="69" mass="7521">MKTADVVSHFGKKANVARALKISRSSVSEWGELVPERRAARLEKITGGALKYEASLYEKGNNKALEGSD</sequence>
<dbReference type="OrthoDB" id="6693632at2"/>
<evidence type="ECO:0000313" key="1">
    <source>
        <dbReference type="EMBL" id="KNC93639.1"/>
    </source>
</evidence>
<comment type="caution">
    <text evidence="1">The sequence shown here is derived from an EMBL/GenBank/DDBJ whole genome shotgun (WGS) entry which is preliminary data.</text>
</comment>
<proteinExistence type="predicted"/>
<dbReference type="Pfam" id="PF14549">
    <property type="entry name" value="P22_Cro"/>
    <property type="match status" value="1"/>
</dbReference>
<accession>A0A0L0GY12</accession>
<keyword evidence="2" id="KW-1185">Reference proteome</keyword>
<protein>
    <submittedName>
        <fullName evidence="1">Regulatory protein</fullName>
    </submittedName>
</protein>
<name>A0A0L0GY12_9ENTR</name>
<dbReference type="EMBL" id="JNGI01000048">
    <property type="protein sequence ID" value="KNC93639.1"/>
    <property type="molecule type" value="Genomic_DNA"/>
</dbReference>
<dbReference type="AlphaFoldDB" id="A0A0L0GY12"/>
<dbReference type="Gene3D" id="1.10.260.40">
    <property type="entry name" value="lambda repressor-like DNA-binding domains"/>
    <property type="match status" value="1"/>
</dbReference>
<reference evidence="1 2" key="1">
    <citation type="journal article" date="2015" name="Appl. Environ. Microbiol.">
        <title>The Enterobacterium Trabulsiella odontotermitis Presents Novel Adaptations Related to Its Association with Fungus-Growing Termites.</title>
        <authorList>
            <person name="Sapountzis P."/>
            <person name="Gruntjes T."/>
            <person name="Otani S."/>
            <person name="Estevez J."/>
            <person name="da Costa R.R."/>
            <person name="Plunkett G.3rd."/>
            <person name="Perna N.T."/>
            <person name="Poulsen M."/>
        </authorList>
    </citation>
    <scope>NUCLEOTIDE SEQUENCE [LARGE SCALE GENOMIC DNA]</scope>
    <source>
        <strain evidence="1 2">12</strain>
    </source>
</reference>
<organism evidence="1 2">
    <name type="scientific">Trabulsiella odontotermitis</name>
    <dbReference type="NCBI Taxonomy" id="379893"/>
    <lineage>
        <taxon>Bacteria</taxon>
        <taxon>Pseudomonadati</taxon>
        <taxon>Pseudomonadota</taxon>
        <taxon>Gammaproteobacteria</taxon>
        <taxon>Enterobacterales</taxon>
        <taxon>Enterobacteriaceae</taxon>
        <taxon>Trabulsiella</taxon>
    </lineage>
</organism>